<name>A0AAV7MH05_PLEWA</name>
<protein>
    <submittedName>
        <fullName evidence="1">Uncharacterized protein</fullName>
    </submittedName>
</protein>
<evidence type="ECO:0000313" key="2">
    <source>
        <dbReference type="Proteomes" id="UP001066276"/>
    </source>
</evidence>
<comment type="caution">
    <text evidence="1">The sequence shown here is derived from an EMBL/GenBank/DDBJ whole genome shotgun (WGS) entry which is preliminary data.</text>
</comment>
<keyword evidence="2" id="KW-1185">Reference proteome</keyword>
<dbReference type="AlphaFoldDB" id="A0AAV7MH05"/>
<dbReference type="Proteomes" id="UP001066276">
    <property type="component" value="Chromosome 10"/>
</dbReference>
<reference evidence="1" key="1">
    <citation type="journal article" date="2022" name="bioRxiv">
        <title>Sequencing and chromosome-scale assembly of the giantPleurodeles waltlgenome.</title>
        <authorList>
            <person name="Brown T."/>
            <person name="Elewa A."/>
            <person name="Iarovenko S."/>
            <person name="Subramanian E."/>
            <person name="Araus A.J."/>
            <person name="Petzold A."/>
            <person name="Susuki M."/>
            <person name="Suzuki K.-i.T."/>
            <person name="Hayashi T."/>
            <person name="Toyoda A."/>
            <person name="Oliveira C."/>
            <person name="Osipova E."/>
            <person name="Leigh N.D."/>
            <person name="Simon A."/>
            <person name="Yun M.H."/>
        </authorList>
    </citation>
    <scope>NUCLEOTIDE SEQUENCE</scope>
    <source>
        <strain evidence="1">20211129_DDA</strain>
        <tissue evidence="1">Liver</tissue>
    </source>
</reference>
<dbReference type="EMBL" id="JANPWB010000014">
    <property type="protein sequence ID" value="KAJ1102055.1"/>
    <property type="molecule type" value="Genomic_DNA"/>
</dbReference>
<organism evidence="1 2">
    <name type="scientific">Pleurodeles waltl</name>
    <name type="common">Iberian ribbed newt</name>
    <dbReference type="NCBI Taxonomy" id="8319"/>
    <lineage>
        <taxon>Eukaryota</taxon>
        <taxon>Metazoa</taxon>
        <taxon>Chordata</taxon>
        <taxon>Craniata</taxon>
        <taxon>Vertebrata</taxon>
        <taxon>Euteleostomi</taxon>
        <taxon>Amphibia</taxon>
        <taxon>Batrachia</taxon>
        <taxon>Caudata</taxon>
        <taxon>Salamandroidea</taxon>
        <taxon>Salamandridae</taxon>
        <taxon>Pleurodelinae</taxon>
        <taxon>Pleurodeles</taxon>
    </lineage>
</organism>
<gene>
    <name evidence="1" type="ORF">NDU88_007113</name>
</gene>
<evidence type="ECO:0000313" key="1">
    <source>
        <dbReference type="EMBL" id="KAJ1102055.1"/>
    </source>
</evidence>
<accession>A0AAV7MH05</accession>
<sequence length="118" mass="13476">MERGGGGRLEWHLVEVRIQQEMEDPEPEQDVEGTVDSYSLGQHTLRNGIQDTANDSLMLVILRNYSPRMKLSRNCHLPPYGLIISYLASKPSLLYQEVTAVLELRSDDVPHKNFTGYF</sequence>
<proteinExistence type="predicted"/>